<organism evidence="2 3">
    <name type="scientific">Ferroplasma acidiphilum</name>
    <dbReference type="NCBI Taxonomy" id="74969"/>
    <lineage>
        <taxon>Archaea</taxon>
        <taxon>Methanobacteriati</taxon>
        <taxon>Thermoplasmatota</taxon>
        <taxon>Thermoplasmata</taxon>
        <taxon>Thermoplasmatales</taxon>
        <taxon>Ferroplasmaceae</taxon>
        <taxon>Ferroplasma</taxon>
    </lineage>
</organism>
<evidence type="ECO:0000313" key="3">
    <source>
        <dbReference type="Proteomes" id="UP000192050"/>
    </source>
</evidence>
<keyword evidence="3" id="KW-1185">Reference proteome</keyword>
<accession>A0A1V0N3Z2</accession>
<dbReference type="InterPro" id="IPR027417">
    <property type="entry name" value="P-loop_NTPase"/>
</dbReference>
<dbReference type="EMBL" id="CP015363">
    <property type="protein sequence ID" value="ARD84872.1"/>
    <property type="molecule type" value="Genomic_DNA"/>
</dbReference>
<gene>
    <name evidence="2" type="ORF">FAD_0991</name>
</gene>
<dbReference type="RefSeq" id="WP_081142297.1">
    <property type="nucleotide sequence ID" value="NZ_CP015363.1"/>
</dbReference>
<dbReference type="Proteomes" id="UP000192050">
    <property type="component" value="Chromosome"/>
</dbReference>
<protein>
    <submittedName>
        <fullName evidence="2">ATP/GTP-binding protein</fullName>
    </submittedName>
</protein>
<dbReference type="GeneID" id="31676490"/>
<sequence>MRLYQNSAQELINDLNYNKLSDKLKQSFVAYYGHNPSQGEYNAWNNSFQFIKNELQENKLYNIYVVIEYELPYSARRIDVILMGHGTENFKNIIIVELKQWSSAKLSEIEGNVITYVGHQEREVPHPSEQVAGYYYYMKDFMEIFNRDDYGLYGCSYCHNYSQTDKTLLDVSFNNVLSKFPLFTRDDFKKFGDYLKDKLSNGNGLDVYNDFITGDIKPSKKLIDYTSDILRNQKVFSLIDDQILANNTIIDRAKKAATFKHKSVIIVEGGPGTGKSVIALNAMAELLSKGFKVYHATGSKAFTSSLQKIVGSGDMRSVKNFFLYFNSVSHAITNEIDVLIADEAHRIRKSSNNRYTRPERRSTLPQIEELINSAKVSVFFIDEHQLVRPEEIGSIKLITEAAKKFGAKVYNFQLKTQFRCSGSDGYLNWIDSLLNINDTGNEFLSKNEKMEFKIVDDPQILRDEMNLRNSKNTNSARMVAGFCWPWSNPNENGTLVDDIVIGDFKATWELKDFAKIKFTKKPETPAWNLWPIDPSCSNQVGSIYTIQGFEFDYIFLIWGNDLVYDYSINDWVGKPENSKDPVIRKGKEKFTEHVKNIYRILLTRARYGVYVYFVDADTRKFVESRIEMYMVKNSKI</sequence>
<proteinExistence type="predicted"/>
<dbReference type="SUPFAM" id="SSF52540">
    <property type="entry name" value="P-loop containing nucleoside triphosphate hydrolases"/>
    <property type="match status" value="2"/>
</dbReference>
<evidence type="ECO:0000313" key="2">
    <source>
        <dbReference type="EMBL" id="ARD84872.1"/>
    </source>
</evidence>
<name>A0A1V0N3Z2_9ARCH</name>
<reference evidence="2 3" key="1">
    <citation type="submission" date="2011-10" db="EMBL/GenBank/DDBJ databases">
        <title>Metabolic and evolutionary patterns in the extreme acidophile Ferroplasma acidiphilum.</title>
        <authorList>
            <person name="Golyshina O.V."/>
            <person name="Kozyavkin S.A."/>
            <person name="Tatusov R.L."/>
            <person name="Slesarev A.I."/>
            <person name="Golyshin P.N."/>
        </authorList>
    </citation>
    <scope>NUCLEOTIDE SEQUENCE [LARGE SCALE GENOMIC DNA]</scope>
    <source>
        <strain evidence="3">Y</strain>
    </source>
</reference>
<evidence type="ECO:0000259" key="1">
    <source>
        <dbReference type="Pfam" id="PF09848"/>
    </source>
</evidence>
<dbReference type="Gene3D" id="3.40.50.300">
    <property type="entry name" value="P-loop containing nucleotide triphosphate hydrolases"/>
    <property type="match status" value="1"/>
</dbReference>
<dbReference type="AlphaFoldDB" id="A0A1V0N3Z2"/>
<dbReference type="OrthoDB" id="56801at2157"/>
<feature type="domain" description="Schlafen group 3-like DNA/RNA helicase" evidence="1">
    <location>
        <begin position="262"/>
        <end position="615"/>
    </location>
</feature>
<dbReference type="KEGG" id="fai:FAD_0991"/>
<dbReference type="InterPro" id="IPR018647">
    <property type="entry name" value="SLFN_3-like_DNA/RNA_helicase"/>
</dbReference>
<dbReference type="Pfam" id="PF09848">
    <property type="entry name" value="SLFN-g3_helicase"/>
    <property type="match status" value="1"/>
</dbReference>